<comment type="subcellular location">
    <subcellularLocation>
        <location evidence="2">Cytoplasm</location>
    </subcellularLocation>
</comment>
<dbReference type="SUPFAM" id="SSF54534">
    <property type="entry name" value="FKBP-like"/>
    <property type="match status" value="1"/>
</dbReference>
<feature type="domain" description="PPIase FKBP-type" evidence="10">
    <location>
        <begin position="6"/>
        <end position="107"/>
    </location>
</feature>
<evidence type="ECO:0000313" key="11">
    <source>
        <dbReference type="EMBL" id="MCU4972850.1"/>
    </source>
</evidence>
<evidence type="ECO:0000256" key="1">
    <source>
        <dbReference type="ARBA" id="ARBA00000971"/>
    </source>
</evidence>
<organism evidence="11 12">
    <name type="scientific">Natronoglomus mannanivorans</name>
    <dbReference type="NCBI Taxonomy" id="2979990"/>
    <lineage>
        <taxon>Archaea</taxon>
        <taxon>Methanobacteriati</taxon>
        <taxon>Methanobacteriota</taxon>
        <taxon>Stenosarchaea group</taxon>
        <taxon>Halobacteria</taxon>
        <taxon>Halobacteriales</taxon>
        <taxon>Natrialbaceae</taxon>
        <taxon>Natronoglomus</taxon>
    </lineage>
</organism>
<dbReference type="Gene3D" id="3.10.50.40">
    <property type="match status" value="1"/>
</dbReference>
<comment type="caution">
    <text evidence="11">The sequence shown here is derived from an EMBL/GenBank/DDBJ whole genome shotgun (WGS) entry which is preliminary data.</text>
</comment>
<evidence type="ECO:0000256" key="8">
    <source>
        <dbReference type="PROSITE-ProRule" id="PRU00277"/>
    </source>
</evidence>
<gene>
    <name evidence="11" type="ORF">OB955_08860</name>
</gene>
<dbReference type="Pfam" id="PF00254">
    <property type="entry name" value="FKBP_C"/>
    <property type="match status" value="1"/>
</dbReference>
<keyword evidence="6" id="KW-0143">Chaperone</keyword>
<accession>A0ABT2QD38</accession>
<keyword evidence="4" id="KW-0963">Cytoplasm</keyword>
<evidence type="ECO:0000256" key="5">
    <source>
        <dbReference type="ARBA" id="ARBA00023110"/>
    </source>
</evidence>
<evidence type="ECO:0000256" key="6">
    <source>
        <dbReference type="ARBA" id="ARBA00023186"/>
    </source>
</evidence>
<comment type="similarity">
    <text evidence="3 9">Belongs to the FKBP-type PPIase family.</text>
</comment>
<evidence type="ECO:0000256" key="4">
    <source>
        <dbReference type="ARBA" id="ARBA00022490"/>
    </source>
</evidence>
<evidence type="ECO:0000313" key="12">
    <source>
        <dbReference type="Proteomes" id="UP001320972"/>
    </source>
</evidence>
<keyword evidence="5 8" id="KW-0697">Rotamase</keyword>
<keyword evidence="7 8" id="KW-0413">Isomerase</keyword>
<dbReference type="PANTHER" id="PTHR47861:SF3">
    <property type="entry name" value="FKBP-TYPE PEPTIDYL-PROLYL CIS-TRANS ISOMERASE SLYD"/>
    <property type="match status" value="1"/>
</dbReference>
<dbReference type="GO" id="GO:0003755">
    <property type="term" value="F:peptidyl-prolyl cis-trans isomerase activity"/>
    <property type="evidence" value="ECO:0007669"/>
    <property type="project" value="UniProtKB-EC"/>
</dbReference>
<dbReference type="InterPro" id="IPR001179">
    <property type="entry name" value="PPIase_FKBP_dom"/>
</dbReference>
<dbReference type="Proteomes" id="UP001320972">
    <property type="component" value="Unassembled WGS sequence"/>
</dbReference>
<evidence type="ECO:0000256" key="3">
    <source>
        <dbReference type="ARBA" id="ARBA00006577"/>
    </source>
</evidence>
<evidence type="ECO:0000259" key="10">
    <source>
        <dbReference type="PROSITE" id="PS50059"/>
    </source>
</evidence>
<keyword evidence="12" id="KW-1185">Reference proteome</keyword>
<dbReference type="EMBL" id="JAOPKB010000004">
    <property type="protein sequence ID" value="MCU4972850.1"/>
    <property type="molecule type" value="Genomic_DNA"/>
</dbReference>
<dbReference type="EC" id="5.2.1.8" evidence="9"/>
<dbReference type="RefSeq" id="WP_338007602.1">
    <property type="nucleotide sequence ID" value="NZ_JAOPKB010000004.1"/>
</dbReference>
<dbReference type="PROSITE" id="PS50059">
    <property type="entry name" value="FKBP_PPIASE"/>
    <property type="match status" value="1"/>
</dbReference>
<reference evidence="11 12" key="1">
    <citation type="submission" date="2022-09" db="EMBL/GenBank/DDBJ databases">
        <title>Enrichment on poylsaccharides allowed isolation of novel metabolic and taxonomic groups of Haloarchaea.</title>
        <authorList>
            <person name="Sorokin D.Y."/>
            <person name="Elcheninov A.G."/>
            <person name="Khizhniak T.V."/>
            <person name="Kolganova T.V."/>
            <person name="Kublanov I.V."/>
        </authorList>
    </citation>
    <scope>NUCLEOTIDE SEQUENCE [LARGE SCALE GENOMIC DNA]</scope>
    <source>
        <strain evidence="11 12">AArc-m2/3/4</strain>
    </source>
</reference>
<dbReference type="InterPro" id="IPR046357">
    <property type="entry name" value="PPIase_dom_sf"/>
</dbReference>
<protein>
    <recommendedName>
        <fullName evidence="9">Peptidyl-prolyl cis-trans isomerase</fullName>
        <ecNumber evidence="9">5.2.1.8</ecNumber>
    </recommendedName>
</protein>
<evidence type="ECO:0000256" key="9">
    <source>
        <dbReference type="RuleBase" id="RU003915"/>
    </source>
</evidence>
<comment type="catalytic activity">
    <reaction evidence="1 8 9">
        <text>[protein]-peptidylproline (omega=180) = [protein]-peptidylproline (omega=0)</text>
        <dbReference type="Rhea" id="RHEA:16237"/>
        <dbReference type="Rhea" id="RHEA-COMP:10747"/>
        <dbReference type="Rhea" id="RHEA-COMP:10748"/>
        <dbReference type="ChEBI" id="CHEBI:83833"/>
        <dbReference type="ChEBI" id="CHEBI:83834"/>
        <dbReference type="EC" id="5.2.1.8"/>
    </reaction>
</comment>
<evidence type="ECO:0000256" key="7">
    <source>
        <dbReference type="ARBA" id="ARBA00023235"/>
    </source>
</evidence>
<dbReference type="PANTHER" id="PTHR47861">
    <property type="entry name" value="FKBP-TYPE PEPTIDYL-PROLYL CIS-TRANS ISOMERASE SLYD"/>
    <property type="match status" value="1"/>
</dbReference>
<evidence type="ECO:0000256" key="2">
    <source>
        <dbReference type="ARBA" id="ARBA00004496"/>
    </source>
</evidence>
<name>A0ABT2QD38_9EURY</name>
<proteinExistence type="inferred from homology"/>
<sequence>MTISEGDSTTFAYTGRLDDGTVFDTSQGEVAEEIGLAADQPDRTFEPLTVEVGAGQLIEGLEDALVGLEDGAETTVEIPPEQGYGEYTDDRISEYGRETFDEAIPEDDVTEGMVIQTQQGGIGDVVHVDDESVRVDFNHELAGETLEFEIEILDVE</sequence>